<dbReference type="GO" id="GO:0007165">
    <property type="term" value="P:signal transduction"/>
    <property type="evidence" value="ECO:0007669"/>
    <property type="project" value="InterPro"/>
</dbReference>
<dbReference type="GO" id="GO:0005096">
    <property type="term" value="F:GTPase activator activity"/>
    <property type="evidence" value="ECO:0007669"/>
    <property type="project" value="InterPro"/>
</dbReference>
<evidence type="ECO:0000313" key="4">
    <source>
        <dbReference type="Proteomes" id="UP001205998"/>
    </source>
</evidence>
<feature type="region of interest" description="Disordered" evidence="1">
    <location>
        <begin position="364"/>
        <end position="383"/>
    </location>
</feature>
<reference evidence="3" key="1">
    <citation type="submission" date="2018-07" db="EMBL/GenBank/DDBJ databases">
        <title>Comparative genomics of catfishes provides insights into carnivory and benthic adaptation.</title>
        <authorList>
            <person name="Zhang Y."/>
            <person name="Wang D."/>
            <person name="Peng Z."/>
            <person name="Zheng S."/>
            <person name="Shao F."/>
            <person name="Tao W."/>
        </authorList>
    </citation>
    <scope>NUCLEOTIDE SEQUENCE</scope>
    <source>
        <strain evidence="3">Chongqing</strain>
    </source>
</reference>
<comment type="caution">
    <text evidence="3">The sequence shown here is derived from an EMBL/GenBank/DDBJ whole genome shotgun (WGS) entry which is preliminary data.</text>
</comment>
<feature type="region of interest" description="Disordered" evidence="1">
    <location>
        <begin position="68"/>
        <end position="102"/>
    </location>
</feature>
<proteinExistence type="predicted"/>
<dbReference type="Gene3D" id="4.10.280.30">
    <property type="entry name" value="Bcr-Abl oncoprotein oligomerisation domain"/>
    <property type="match status" value="1"/>
</dbReference>
<dbReference type="AlphaFoldDB" id="A0AAD5FAG4"/>
<dbReference type="Pfam" id="PF09036">
    <property type="entry name" value="Bcr-Abl_Oligo"/>
    <property type="match status" value="1"/>
</dbReference>
<feature type="region of interest" description="Disordered" evidence="1">
    <location>
        <begin position="188"/>
        <end position="253"/>
    </location>
</feature>
<sequence>MWEQEEFEKHWRNEFPDGEVPRMNLCTVEDIENELELCKARLKSLQQELAMEKFKVIYLQTTIAQKRKSYDADRWGSKEHDAEDAATTKPERSEQESVRAPPGIRLHALGSRSMEEPCGALVRGSKTGKPILVPPRKKSALVKENVAGSGCVHLQDECDRRRRDSERDSDRDYDDVELNENFVRKNLIDPKAKESRQSSLRPFSKDFDFGDDGRLSPCMPLRGSVGSGRSTPDRRSDGYLSSEHEDSSSVAERDGDKVFTTALKNCPVIGFDPKPVIGFDPKPVIRFDPKPVIGFDPKPVIGFDPKPVIGFDPKPVIRFDPKPVIRFDPKPVIHFDPKPVIRCIVGSPSRQADQAVLNSAEQQHLFTRSIHPRSPHRYGGQRA</sequence>
<evidence type="ECO:0000256" key="1">
    <source>
        <dbReference type="SAM" id="MobiDB-lite"/>
    </source>
</evidence>
<accession>A0AAD5FAG4</accession>
<dbReference type="GO" id="GO:0004674">
    <property type="term" value="F:protein serine/threonine kinase activity"/>
    <property type="evidence" value="ECO:0007669"/>
    <property type="project" value="InterPro"/>
</dbReference>
<feature type="compositionally biased region" description="Basic and acidic residues" evidence="1">
    <location>
        <begin position="203"/>
        <end position="214"/>
    </location>
</feature>
<dbReference type="GO" id="GO:0016020">
    <property type="term" value="C:membrane"/>
    <property type="evidence" value="ECO:0007669"/>
    <property type="project" value="TreeGrafter"/>
</dbReference>
<protein>
    <submittedName>
        <fullName evidence="3">Active breakpoint cluster region-related protein isoform X1</fullName>
    </submittedName>
</protein>
<feature type="compositionally biased region" description="Basic and acidic residues" evidence="1">
    <location>
        <begin position="231"/>
        <end position="253"/>
    </location>
</feature>
<evidence type="ECO:0000259" key="2">
    <source>
        <dbReference type="Pfam" id="PF09036"/>
    </source>
</evidence>
<dbReference type="InterPro" id="IPR015123">
    <property type="entry name" value="Bcr-Abl_oncoprot_oligo"/>
</dbReference>
<keyword evidence="4" id="KW-1185">Reference proteome</keyword>
<dbReference type="InterPro" id="IPR037769">
    <property type="entry name" value="Abr/Bcr"/>
</dbReference>
<feature type="compositionally biased region" description="Basic and acidic residues" evidence="1">
    <location>
        <begin position="68"/>
        <end position="83"/>
    </location>
</feature>
<name>A0AAD5FAG4_SILAS</name>
<dbReference type="PANTHER" id="PTHR23182:SF5">
    <property type="entry name" value="ACTIVE BREAKPOINT CLUSTER REGION-RELATED PROTEIN"/>
    <property type="match status" value="1"/>
</dbReference>
<dbReference type="SUPFAM" id="SSF69036">
    <property type="entry name" value="Bcr-Abl oncoprotein oligomerization domain"/>
    <property type="match status" value="1"/>
</dbReference>
<dbReference type="InterPro" id="IPR036481">
    <property type="entry name" value="Bcr-Abl_oncoprot_oligo_sf"/>
</dbReference>
<gene>
    <name evidence="3" type="ORF">C0J50_6883</name>
</gene>
<evidence type="ECO:0000313" key="3">
    <source>
        <dbReference type="EMBL" id="KAI5608412.1"/>
    </source>
</evidence>
<dbReference type="Proteomes" id="UP001205998">
    <property type="component" value="Unassembled WGS sequence"/>
</dbReference>
<dbReference type="EMBL" id="MU583213">
    <property type="protein sequence ID" value="KAI5608412.1"/>
    <property type="molecule type" value="Genomic_DNA"/>
</dbReference>
<organism evidence="3 4">
    <name type="scientific">Silurus asotus</name>
    <name type="common">Amur catfish</name>
    <name type="synonym">Parasilurus asotus</name>
    <dbReference type="NCBI Taxonomy" id="30991"/>
    <lineage>
        <taxon>Eukaryota</taxon>
        <taxon>Metazoa</taxon>
        <taxon>Chordata</taxon>
        <taxon>Craniata</taxon>
        <taxon>Vertebrata</taxon>
        <taxon>Euteleostomi</taxon>
        <taxon>Actinopterygii</taxon>
        <taxon>Neopterygii</taxon>
        <taxon>Teleostei</taxon>
        <taxon>Ostariophysi</taxon>
        <taxon>Siluriformes</taxon>
        <taxon>Siluridae</taxon>
        <taxon>Silurus</taxon>
    </lineage>
</organism>
<feature type="domain" description="Bcr-Abl oncoprotein oligomerisation" evidence="2">
    <location>
        <begin position="4"/>
        <end position="75"/>
    </location>
</feature>
<dbReference type="PANTHER" id="PTHR23182">
    <property type="entry name" value="BREAKPOINT CLUSTER REGION PROTEIN BCR"/>
    <property type="match status" value="1"/>
</dbReference>